<dbReference type="Proteomes" id="UP000264719">
    <property type="component" value="Unassembled WGS sequence"/>
</dbReference>
<dbReference type="AlphaFoldDB" id="A0A348WDD7"/>
<evidence type="ECO:0000313" key="3">
    <source>
        <dbReference type="EMBL" id="HAR52549.1"/>
    </source>
</evidence>
<accession>A0A348WDD7</accession>
<reference evidence="3 4" key="1">
    <citation type="journal article" date="2018" name="Nat. Biotechnol.">
        <title>A standardized bacterial taxonomy based on genome phylogeny substantially revises the tree of life.</title>
        <authorList>
            <person name="Parks D.H."/>
            <person name="Chuvochina M."/>
            <person name="Waite D.W."/>
            <person name="Rinke C."/>
            <person name="Skarshewski A."/>
            <person name="Chaumeil P.A."/>
            <person name="Hugenholtz P."/>
        </authorList>
    </citation>
    <scope>NUCLEOTIDE SEQUENCE [LARGE SCALE GENOMIC DNA]</scope>
    <source>
        <strain evidence="3">UBA9169</strain>
    </source>
</reference>
<dbReference type="SUPFAM" id="SSF52172">
    <property type="entry name" value="CheY-like"/>
    <property type="match status" value="1"/>
</dbReference>
<feature type="domain" description="Response regulatory" evidence="2">
    <location>
        <begin position="23"/>
        <end position="136"/>
    </location>
</feature>
<feature type="modified residue" description="4-aspartylphosphate" evidence="1">
    <location>
        <position position="72"/>
    </location>
</feature>
<dbReference type="PROSITE" id="PS50110">
    <property type="entry name" value="RESPONSE_REGULATORY"/>
    <property type="match status" value="1"/>
</dbReference>
<dbReference type="EMBL" id="DMVW01000115">
    <property type="protein sequence ID" value="HAR52549.1"/>
    <property type="molecule type" value="Genomic_DNA"/>
</dbReference>
<dbReference type="InterPro" id="IPR011006">
    <property type="entry name" value="CheY-like_superfamily"/>
</dbReference>
<evidence type="ECO:0000259" key="2">
    <source>
        <dbReference type="PROSITE" id="PS50110"/>
    </source>
</evidence>
<organism evidence="3 4">
    <name type="scientific">Roseovarius nubinhibens</name>
    <dbReference type="NCBI Taxonomy" id="314263"/>
    <lineage>
        <taxon>Bacteria</taxon>
        <taxon>Pseudomonadati</taxon>
        <taxon>Pseudomonadota</taxon>
        <taxon>Alphaproteobacteria</taxon>
        <taxon>Rhodobacterales</taxon>
        <taxon>Roseobacteraceae</taxon>
        <taxon>Roseovarius</taxon>
    </lineage>
</organism>
<comment type="caution">
    <text evidence="3">The sequence shown here is derived from an EMBL/GenBank/DDBJ whole genome shotgun (WGS) entry which is preliminary data.</text>
</comment>
<dbReference type="Gene3D" id="3.40.50.2300">
    <property type="match status" value="1"/>
</dbReference>
<dbReference type="InterPro" id="IPR001789">
    <property type="entry name" value="Sig_transdc_resp-reg_receiver"/>
</dbReference>
<protein>
    <submittedName>
        <fullName evidence="3">Response regulator</fullName>
    </submittedName>
</protein>
<evidence type="ECO:0000256" key="1">
    <source>
        <dbReference type="PROSITE-ProRule" id="PRU00169"/>
    </source>
</evidence>
<dbReference type="Pfam" id="PF00072">
    <property type="entry name" value="Response_reg"/>
    <property type="match status" value="1"/>
</dbReference>
<dbReference type="RefSeq" id="WP_216014981.1">
    <property type="nucleotide sequence ID" value="NZ_CAXAXR010000061.1"/>
</dbReference>
<name>A0A348WDD7_9RHOB</name>
<dbReference type="SMART" id="SM00448">
    <property type="entry name" value="REC"/>
    <property type="match status" value="1"/>
</dbReference>
<dbReference type="GO" id="GO:0000160">
    <property type="term" value="P:phosphorelay signal transduction system"/>
    <property type="evidence" value="ECO:0007669"/>
    <property type="project" value="InterPro"/>
</dbReference>
<sequence length="238" mass="25682">MDDIACFHPAQAPNTGRPLLGMTILAVEDSLYASDALRLMCLHSGARIRRADCLRSARRHLQVYRPSAILVDLGLPDGAGEDLISDLSTALPRVAAIIGTSGDEGAASRAMQAGADAFLPKPVANLGTFQNIILNALPPDRQPSGPRPLRDEVIHPDPMAYRDDLGHISLLVEDTLSPRMIRYISQFLIGIARAAEDNELLLCAQSLSETLDRKESPARTLAHLAALLQERVADRAAI</sequence>
<gene>
    <name evidence="3" type="ORF">DCS45_11840</name>
</gene>
<proteinExistence type="predicted"/>
<keyword evidence="1" id="KW-0597">Phosphoprotein</keyword>
<dbReference type="CDD" id="cd00156">
    <property type="entry name" value="REC"/>
    <property type="match status" value="1"/>
</dbReference>
<evidence type="ECO:0000313" key="4">
    <source>
        <dbReference type="Proteomes" id="UP000264719"/>
    </source>
</evidence>